<dbReference type="InterPro" id="IPR001736">
    <property type="entry name" value="PLipase_D/transphosphatidylase"/>
</dbReference>
<dbReference type="InterPro" id="IPR058403">
    <property type="entry name" value="DUF8090"/>
</dbReference>
<feature type="domain" description="PLD phosphodiesterase" evidence="1">
    <location>
        <begin position="123"/>
        <end position="153"/>
    </location>
</feature>
<dbReference type="InterPro" id="IPR050742">
    <property type="entry name" value="Helicase_Restrict-Modif_Enz"/>
</dbReference>
<dbReference type="OrthoDB" id="9802848at2"/>
<dbReference type="CDD" id="cd09204">
    <property type="entry name" value="PLDc_N_DEXD_b2"/>
    <property type="match status" value="1"/>
</dbReference>
<dbReference type="CDD" id="cd18032">
    <property type="entry name" value="DEXHc_RE_I_III_res"/>
    <property type="match status" value="1"/>
</dbReference>
<dbReference type="Pfam" id="PF11907">
    <property type="entry name" value="DUF3427"/>
    <property type="match status" value="1"/>
</dbReference>
<evidence type="ECO:0000259" key="1">
    <source>
        <dbReference type="PROSITE" id="PS50035"/>
    </source>
</evidence>
<dbReference type="InterPro" id="IPR006935">
    <property type="entry name" value="Helicase/UvrB_N"/>
</dbReference>
<dbReference type="PROSITE" id="PS51192">
    <property type="entry name" value="HELICASE_ATP_BIND_1"/>
    <property type="match status" value="1"/>
</dbReference>
<name>A0A2J6NLP1_9LACO</name>
<dbReference type="InterPro" id="IPR027417">
    <property type="entry name" value="P-loop_NTPase"/>
</dbReference>
<dbReference type="PROSITE" id="PS51194">
    <property type="entry name" value="HELICASE_CTER"/>
    <property type="match status" value="1"/>
</dbReference>
<keyword evidence="4" id="KW-0255">Endonuclease</keyword>
<dbReference type="InterPro" id="IPR001650">
    <property type="entry name" value="Helicase_C-like"/>
</dbReference>
<dbReference type="PROSITE" id="PS50035">
    <property type="entry name" value="PLD"/>
    <property type="match status" value="1"/>
</dbReference>
<dbReference type="GO" id="GO:0005829">
    <property type="term" value="C:cytosol"/>
    <property type="evidence" value="ECO:0007669"/>
    <property type="project" value="TreeGrafter"/>
</dbReference>
<dbReference type="InterPro" id="IPR014001">
    <property type="entry name" value="Helicase_ATP-bd"/>
</dbReference>
<dbReference type="Gene3D" id="3.30.870.10">
    <property type="entry name" value="Endonuclease Chain A"/>
    <property type="match status" value="1"/>
</dbReference>
<dbReference type="Pfam" id="PF26350">
    <property type="entry name" value="DUF8090"/>
    <property type="match status" value="1"/>
</dbReference>
<dbReference type="Proteomes" id="UP000239920">
    <property type="component" value="Unassembled WGS sequence"/>
</dbReference>
<dbReference type="GO" id="GO:0006793">
    <property type="term" value="P:phosphorus metabolic process"/>
    <property type="evidence" value="ECO:0007669"/>
    <property type="project" value="UniProtKB-ARBA"/>
</dbReference>
<reference evidence="4 5" key="1">
    <citation type="submission" date="2017-09" db="EMBL/GenBank/DDBJ databases">
        <title>Bacterial strain isolated from the female urinary microbiota.</title>
        <authorList>
            <person name="Thomas-White K."/>
            <person name="Kumar N."/>
            <person name="Forster S."/>
            <person name="Putonti C."/>
            <person name="Lawley T."/>
            <person name="Wolfe A.J."/>
        </authorList>
    </citation>
    <scope>NUCLEOTIDE SEQUENCE [LARGE SCALE GENOMIC DNA]</scope>
    <source>
        <strain evidence="4 5">UMB0683</strain>
    </source>
</reference>
<dbReference type="SUPFAM" id="SSF56024">
    <property type="entry name" value="Phospholipase D/nuclease"/>
    <property type="match status" value="1"/>
</dbReference>
<dbReference type="GO" id="GO:0003677">
    <property type="term" value="F:DNA binding"/>
    <property type="evidence" value="ECO:0007669"/>
    <property type="project" value="InterPro"/>
</dbReference>
<dbReference type="InterPro" id="IPR021835">
    <property type="entry name" value="DUF3427"/>
</dbReference>
<dbReference type="GO" id="GO:0004519">
    <property type="term" value="F:endonuclease activity"/>
    <property type="evidence" value="ECO:0007669"/>
    <property type="project" value="UniProtKB-KW"/>
</dbReference>
<dbReference type="Pfam" id="PF13091">
    <property type="entry name" value="PLDc_2"/>
    <property type="match status" value="1"/>
</dbReference>
<keyword evidence="4" id="KW-0378">Hydrolase</keyword>
<feature type="domain" description="Helicase C-terminal" evidence="3">
    <location>
        <begin position="437"/>
        <end position="584"/>
    </location>
</feature>
<dbReference type="SUPFAM" id="SSF52540">
    <property type="entry name" value="P-loop containing nucleoside triphosphate hydrolases"/>
    <property type="match status" value="1"/>
</dbReference>
<dbReference type="PANTHER" id="PTHR47396">
    <property type="entry name" value="TYPE I RESTRICTION ENZYME ECOKI R PROTEIN"/>
    <property type="match status" value="1"/>
</dbReference>
<dbReference type="Gene3D" id="3.40.50.300">
    <property type="entry name" value="P-loop containing nucleotide triphosphate hydrolases"/>
    <property type="match status" value="2"/>
</dbReference>
<evidence type="ECO:0000259" key="2">
    <source>
        <dbReference type="PROSITE" id="PS51192"/>
    </source>
</evidence>
<dbReference type="SMART" id="SM00487">
    <property type="entry name" value="DEXDc"/>
    <property type="match status" value="1"/>
</dbReference>
<gene>
    <name evidence="4" type="ORF">CK797_06510</name>
</gene>
<dbReference type="AlphaFoldDB" id="A0A2J6NLP1"/>
<dbReference type="Pfam" id="PF04851">
    <property type="entry name" value="ResIII"/>
    <property type="match status" value="1"/>
</dbReference>
<dbReference type="GO" id="GO:0005524">
    <property type="term" value="F:ATP binding"/>
    <property type="evidence" value="ECO:0007669"/>
    <property type="project" value="InterPro"/>
</dbReference>
<dbReference type="RefSeq" id="WP_104688950.1">
    <property type="nucleotide sequence ID" value="NZ_PNFV01000007.1"/>
</dbReference>
<keyword evidence="4" id="KW-0540">Nuclease</keyword>
<accession>A0A2J6NLP1</accession>
<dbReference type="SMART" id="SM00490">
    <property type="entry name" value="HELICc"/>
    <property type="match status" value="1"/>
</dbReference>
<evidence type="ECO:0000313" key="4">
    <source>
        <dbReference type="EMBL" id="PMB82223.1"/>
    </source>
</evidence>
<sequence>MTRPFRFEKGESTVEILKNAILNGLYDQHYRGHELLAPALLDNQFGDQLWLSLRRELLICRGFTWAVAFITPNMLVPFKVVMADLAAKGVAGTIITGDYLGFNSPTVFAELLKIPNLTVRIAQSAGFHAKGYLFDHDGYQTAYIGSANFTRSALLKNTEWVLRVSSATDAALTAQVERQLTVLNQTSQLLDDHWLADYQARWVPPVHPAAKRVQSSLITPNAMQTAALRELHALVAAGEHRGLVVSATGTGKTYLGAFAVKDFRPRRFLYVVHREQIARKSLTSFQRVIGGPASDYGMLTGGRHDWNAKYLFATVQTLSQPEVIKRLGPVAFDYILIDEAHRVAAPSYQRVLDHFQPQFWLGMTATPDRPDNQDVYAAFDYHLAYEIRLQDALEAGMLAPFHYVGVQDYVTPAGELIDDTASLHRLVASERVRYVLDQLDYYGYCGQQPRGLVFCSRQEEAHELAAKFSAAGHPAVALTNTDSPTRRRTAVDRLEAGKLEYIITVDLFNEGIDIPSLNQIVMLRNTQSAIVFLQQLGRGLRKYPGKDYVTVLDFIGNYKNNYLIPLALNHDTSRDVDSAQAETRLPGIIGVSTINFNRVATAQILTSLAQTKLDSMRALRQSYQELKNKIGRVPYLYDFYRYGSTAPQVFANNPRLAHYGSFLVKMGEAVTLSSYDNRVLSFVTKELLNGKRPHELLLLDELLNYGTCSLTHLRERWRAVGAYDTPAVRQSVADILTLSFFDVKAGKETKKARYGGRPLLVTTPDGYQWNAQLADDLGSNPEFYRLMTDAVTTGLTLSHNYDPGQMFTPGHRYDRRDVCRLLNWPLDVSAPMYGYRVADGECPIFITYHKKDTDQRNAVYNNELRDGQSLRWYTRSPRHLDSPEVQQLLAGVGTDQPAVTLRLFVKRSDAAGKQFYYLGTAKIAPGSVREELLGPKEKAAVGMDLVLDRPLTPRMYELLFD</sequence>
<feature type="domain" description="Helicase ATP-binding" evidence="2">
    <location>
        <begin position="233"/>
        <end position="385"/>
    </location>
</feature>
<evidence type="ECO:0000259" key="3">
    <source>
        <dbReference type="PROSITE" id="PS51194"/>
    </source>
</evidence>
<dbReference type="PANTHER" id="PTHR47396:SF1">
    <property type="entry name" value="ATP-DEPENDENT HELICASE IRC3-RELATED"/>
    <property type="match status" value="1"/>
</dbReference>
<dbReference type="EMBL" id="PNFV01000007">
    <property type="protein sequence ID" value="PMB82223.1"/>
    <property type="molecule type" value="Genomic_DNA"/>
</dbReference>
<comment type="caution">
    <text evidence="4">The sequence shown here is derived from an EMBL/GenBank/DDBJ whole genome shotgun (WGS) entry which is preliminary data.</text>
</comment>
<organism evidence="4 5">
    <name type="scientific">Limosilactobacillus pontis</name>
    <dbReference type="NCBI Taxonomy" id="35787"/>
    <lineage>
        <taxon>Bacteria</taxon>
        <taxon>Bacillati</taxon>
        <taxon>Bacillota</taxon>
        <taxon>Bacilli</taxon>
        <taxon>Lactobacillales</taxon>
        <taxon>Lactobacillaceae</taxon>
        <taxon>Limosilactobacillus</taxon>
    </lineage>
</organism>
<dbReference type="Pfam" id="PF00271">
    <property type="entry name" value="Helicase_C"/>
    <property type="match status" value="1"/>
</dbReference>
<dbReference type="CDD" id="cd18799">
    <property type="entry name" value="SF2_C_EcoAI-like"/>
    <property type="match status" value="1"/>
</dbReference>
<proteinExistence type="predicted"/>
<protein>
    <submittedName>
        <fullName evidence="4">NgoFVII family restriction endonuclease</fullName>
    </submittedName>
</protein>
<evidence type="ECO:0000313" key="5">
    <source>
        <dbReference type="Proteomes" id="UP000239920"/>
    </source>
</evidence>
<dbReference type="GO" id="GO:0016787">
    <property type="term" value="F:hydrolase activity"/>
    <property type="evidence" value="ECO:0007669"/>
    <property type="project" value="InterPro"/>
</dbReference>
<dbReference type="InterPro" id="IPR025202">
    <property type="entry name" value="PLD-like_dom"/>
</dbReference>